<comment type="caution">
    <text evidence="6">The sequence shown here is derived from an EMBL/GenBank/DDBJ whole genome shotgun (WGS) entry which is preliminary data.</text>
</comment>
<name>A0A388SA41_9BURK</name>
<dbReference type="Proteomes" id="UP000266091">
    <property type="component" value="Unassembled WGS sequence"/>
</dbReference>
<dbReference type="OrthoDB" id="9802264at2"/>
<keyword evidence="7" id="KW-1185">Reference proteome</keyword>
<dbReference type="InterPro" id="IPR003593">
    <property type="entry name" value="AAA+_ATPase"/>
</dbReference>
<keyword evidence="2" id="KW-1003">Cell membrane</keyword>
<evidence type="ECO:0000256" key="2">
    <source>
        <dbReference type="ARBA" id="ARBA00022475"/>
    </source>
</evidence>
<dbReference type="PROSITE" id="PS50893">
    <property type="entry name" value="ABC_TRANSPORTER_2"/>
    <property type="match status" value="1"/>
</dbReference>
<keyword evidence="3" id="KW-0547">Nucleotide-binding</keyword>
<dbReference type="PANTHER" id="PTHR43023:SF6">
    <property type="entry name" value="INTERMEMBRANE PHOSPHOLIPID TRANSPORT SYSTEM ATP-BINDING PROTEIN MLAF"/>
    <property type="match status" value="1"/>
</dbReference>
<evidence type="ECO:0000313" key="6">
    <source>
        <dbReference type="EMBL" id="GBO93158.1"/>
    </source>
</evidence>
<gene>
    <name evidence="6" type="ORF">MESMUL_05120</name>
</gene>
<organism evidence="6 7">
    <name type="scientific">Mesosutterella multiformis</name>
    <dbReference type="NCBI Taxonomy" id="2259133"/>
    <lineage>
        <taxon>Bacteria</taxon>
        <taxon>Pseudomonadati</taxon>
        <taxon>Pseudomonadota</taxon>
        <taxon>Betaproteobacteria</taxon>
        <taxon>Burkholderiales</taxon>
        <taxon>Sutterellaceae</taxon>
        <taxon>Mesosutterella</taxon>
    </lineage>
</organism>
<dbReference type="InterPro" id="IPR017871">
    <property type="entry name" value="ABC_transporter-like_CS"/>
</dbReference>
<dbReference type="Pfam" id="PF00005">
    <property type="entry name" value="ABC_tran"/>
    <property type="match status" value="1"/>
</dbReference>
<dbReference type="EMBL" id="BGZJ01000001">
    <property type="protein sequence ID" value="GBO93158.1"/>
    <property type="molecule type" value="Genomic_DNA"/>
</dbReference>
<dbReference type="RefSeq" id="WP_116269603.1">
    <property type="nucleotide sequence ID" value="NZ_BGZJ01000001.1"/>
</dbReference>
<dbReference type="InterPro" id="IPR027417">
    <property type="entry name" value="P-loop_NTPase"/>
</dbReference>
<evidence type="ECO:0000256" key="4">
    <source>
        <dbReference type="ARBA" id="ARBA00022840"/>
    </source>
</evidence>
<keyword evidence="1" id="KW-0813">Transport</keyword>
<dbReference type="PANTHER" id="PTHR43023">
    <property type="entry name" value="PROTEIN TRIGALACTOSYLDIACYLGLYCEROL 3, CHLOROPLASTIC"/>
    <property type="match status" value="1"/>
</dbReference>
<dbReference type="GO" id="GO:0016887">
    <property type="term" value="F:ATP hydrolysis activity"/>
    <property type="evidence" value="ECO:0007669"/>
    <property type="project" value="InterPro"/>
</dbReference>
<proteinExistence type="predicted"/>
<feature type="domain" description="ABC transporter" evidence="5">
    <location>
        <begin position="5"/>
        <end position="241"/>
    </location>
</feature>
<accession>A0A388SA41</accession>
<reference evidence="6 7" key="1">
    <citation type="journal article" date="2018" name="Int. J. Syst. Evol. Microbiol.">
        <title>Mesosutterella multiformis gen. nov., sp. nov., a member of the family Sutterellaceae and Sutterella megalosphaeroides sp. nov., isolated from human faeces.</title>
        <authorList>
            <person name="Sakamoto M."/>
            <person name="Ikeyama N."/>
            <person name="Kunihiro T."/>
            <person name="Iino T."/>
            <person name="Yuki M."/>
            <person name="Ohkuma M."/>
        </authorList>
    </citation>
    <scope>NUCLEOTIDE SEQUENCE [LARGE SCALE GENOMIC DNA]</scope>
    <source>
        <strain evidence="6 7">4NBBH2</strain>
    </source>
</reference>
<keyword evidence="2" id="KW-0472">Membrane</keyword>
<protein>
    <submittedName>
        <fullName evidence="6">ABC transporter ATP-binding protein</fullName>
    </submittedName>
</protein>
<dbReference type="SUPFAM" id="SSF52540">
    <property type="entry name" value="P-loop containing nucleoside triphosphate hydrolases"/>
    <property type="match status" value="1"/>
</dbReference>
<evidence type="ECO:0000256" key="1">
    <source>
        <dbReference type="ARBA" id="ARBA00022448"/>
    </source>
</evidence>
<evidence type="ECO:0000259" key="5">
    <source>
        <dbReference type="PROSITE" id="PS50893"/>
    </source>
</evidence>
<dbReference type="AlphaFoldDB" id="A0A388SA41"/>
<evidence type="ECO:0000256" key="3">
    <source>
        <dbReference type="ARBA" id="ARBA00022741"/>
    </source>
</evidence>
<dbReference type="CDD" id="cd03261">
    <property type="entry name" value="ABC_Org_Solvent_Resistant"/>
    <property type="match status" value="1"/>
</dbReference>
<dbReference type="GO" id="GO:0005524">
    <property type="term" value="F:ATP binding"/>
    <property type="evidence" value="ECO:0007669"/>
    <property type="project" value="UniProtKB-KW"/>
</dbReference>
<dbReference type="InterPro" id="IPR003439">
    <property type="entry name" value="ABC_transporter-like_ATP-bd"/>
</dbReference>
<keyword evidence="4 6" id="KW-0067">ATP-binding</keyword>
<dbReference type="PROSITE" id="PS00211">
    <property type="entry name" value="ABC_TRANSPORTER_1"/>
    <property type="match status" value="1"/>
</dbReference>
<sequence length="265" mass="28975">MQEFLKIDHMTFGFGSRMILDDVSLSFGKGQVVAVMGGSGMGKTTILKLIGGLLKPWSGHIYMAGEDVHALSREKLFGLRRRMGMLFQFGALFTDLSVFENVAFPMREQTSLDEEAIRDLVLLKLNTVGLRGAAHLMPSEVSGGMARRVALARTIALDPELLLYDEPFTGLDPISMGVTARLIKNLNSALHATSVVVTHDVKTTFEIADYVYMISNKKVAAQGTPDELMKSDDPYVRQFLGGLPDGPVAFHYPAPPLAEDLGVTR</sequence>
<dbReference type="SMART" id="SM00382">
    <property type="entry name" value="AAA"/>
    <property type="match status" value="1"/>
</dbReference>
<dbReference type="Gene3D" id="3.40.50.300">
    <property type="entry name" value="P-loop containing nucleotide triphosphate hydrolases"/>
    <property type="match status" value="1"/>
</dbReference>
<evidence type="ECO:0000313" key="7">
    <source>
        <dbReference type="Proteomes" id="UP000266091"/>
    </source>
</evidence>